<proteinExistence type="predicted"/>
<dbReference type="SUPFAM" id="SSF53335">
    <property type="entry name" value="S-adenosyl-L-methionine-dependent methyltransferases"/>
    <property type="match status" value="1"/>
</dbReference>
<evidence type="ECO:0000313" key="2">
    <source>
        <dbReference type="Proteomes" id="UP001177003"/>
    </source>
</evidence>
<dbReference type="Proteomes" id="UP001177003">
    <property type="component" value="Chromosome 1"/>
</dbReference>
<accession>A0AA35VG69</accession>
<reference evidence="1" key="1">
    <citation type="submission" date="2023-04" db="EMBL/GenBank/DDBJ databases">
        <authorList>
            <person name="Vijverberg K."/>
            <person name="Xiong W."/>
            <person name="Schranz E."/>
        </authorList>
    </citation>
    <scope>NUCLEOTIDE SEQUENCE</scope>
</reference>
<dbReference type="PANTHER" id="PTHR37217">
    <property type="entry name" value="EXPRESSED PROTEIN"/>
    <property type="match status" value="1"/>
</dbReference>
<evidence type="ECO:0000313" key="1">
    <source>
        <dbReference type="EMBL" id="CAI9268298.1"/>
    </source>
</evidence>
<sequence>MDQKYNIPTSSCSDDGDCLLPFEGGASVVNAFSAHRFFSIIALMKSICLPSSSLSCLPSLHHNPTPLFQSWPNYKPFSSSPLFSPLSIQSTSPKSSIPAVTPTEGSIPVINFEDFVEKDWSFLDADDISSNQVYKQNTDRIISSGKISEDSKVLISTGSEGFVDQVIDTHSCKQLLVVHDSLFVLACIKEKYDKVKCWQGEVIFVPEKWAPFDVVFLYFLPALPFEVNQIFQSLSKICSPGARIVISHPKGREMLKQQKVEYPDVVVSDLPDKVMLESVASHHSFIMVEFVDEPGFYLAVLTHKT</sequence>
<keyword evidence="2" id="KW-1185">Reference proteome</keyword>
<name>A0AA35VG69_LACSI</name>
<dbReference type="GO" id="GO:0009507">
    <property type="term" value="C:chloroplast"/>
    <property type="evidence" value="ECO:0007669"/>
    <property type="project" value="TreeGrafter"/>
</dbReference>
<protein>
    <submittedName>
        <fullName evidence="1">Uncharacterized protein</fullName>
    </submittedName>
</protein>
<dbReference type="AlphaFoldDB" id="A0AA35VG69"/>
<gene>
    <name evidence="1" type="ORF">LSALG_LOCUS8730</name>
</gene>
<organism evidence="1 2">
    <name type="scientific">Lactuca saligna</name>
    <name type="common">Willowleaf lettuce</name>
    <dbReference type="NCBI Taxonomy" id="75948"/>
    <lineage>
        <taxon>Eukaryota</taxon>
        <taxon>Viridiplantae</taxon>
        <taxon>Streptophyta</taxon>
        <taxon>Embryophyta</taxon>
        <taxon>Tracheophyta</taxon>
        <taxon>Spermatophyta</taxon>
        <taxon>Magnoliopsida</taxon>
        <taxon>eudicotyledons</taxon>
        <taxon>Gunneridae</taxon>
        <taxon>Pentapetalae</taxon>
        <taxon>asterids</taxon>
        <taxon>campanulids</taxon>
        <taxon>Asterales</taxon>
        <taxon>Asteraceae</taxon>
        <taxon>Cichorioideae</taxon>
        <taxon>Cichorieae</taxon>
        <taxon>Lactucinae</taxon>
        <taxon>Lactuca</taxon>
    </lineage>
</organism>
<dbReference type="InterPro" id="IPR029063">
    <property type="entry name" value="SAM-dependent_MTases_sf"/>
</dbReference>
<dbReference type="PANTHER" id="PTHR37217:SF1">
    <property type="entry name" value="EXPRESSED PROTEIN"/>
    <property type="match status" value="1"/>
</dbReference>
<dbReference type="EMBL" id="OX465077">
    <property type="protein sequence ID" value="CAI9268298.1"/>
    <property type="molecule type" value="Genomic_DNA"/>
</dbReference>